<protein>
    <submittedName>
        <fullName evidence="2">Uncharacterized protein</fullName>
    </submittedName>
</protein>
<dbReference type="EMBL" id="FMZF01000001">
    <property type="protein sequence ID" value="SDC18181.1"/>
    <property type="molecule type" value="Genomic_DNA"/>
</dbReference>
<sequence length="87" mass="8914">MTSWSIALAVAAAVLGLAGLTMSVLGYLDIQREKAKPSTWHDVGEIRELIGDSVVGANLWRTYLAVGLTAASVVVGAASSITGSLAN</sequence>
<evidence type="ECO:0000313" key="3">
    <source>
        <dbReference type="Proteomes" id="UP000199416"/>
    </source>
</evidence>
<dbReference type="RefSeq" id="WP_091363369.1">
    <property type="nucleotide sequence ID" value="NZ_FMZF01000001.1"/>
</dbReference>
<keyword evidence="1" id="KW-1133">Transmembrane helix</keyword>
<evidence type="ECO:0000313" key="2">
    <source>
        <dbReference type="EMBL" id="SDC18181.1"/>
    </source>
</evidence>
<keyword evidence="1" id="KW-0812">Transmembrane</keyword>
<keyword evidence="1" id="KW-0472">Membrane</keyword>
<name>A0A1G6JHM9_9ACTN</name>
<gene>
    <name evidence="2" type="ORF">SAMN05660690_0831</name>
</gene>
<proteinExistence type="predicted"/>
<keyword evidence="3" id="KW-1185">Reference proteome</keyword>
<accession>A0A1G6JHM9</accession>
<dbReference type="AlphaFoldDB" id="A0A1G6JHM9"/>
<dbReference type="Proteomes" id="UP000199416">
    <property type="component" value="Unassembled WGS sequence"/>
</dbReference>
<dbReference type="STRING" id="1190417.SAMN05660690_0831"/>
<organism evidence="2 3">
    <name type="scientific">Geodermatophilus telluris</name>
    <dbReference type="NCBI Taxonomy" id="1190417"/>
    <lineage>
        <taxon>Bacteria</taxon>
        <taxon>Bacillati</taxon>
        <taxon>Actinomycetota</taxon>
        <taxon>Actinomycetes</taxon>
        <taxon>Geodermatophilales</taxon>
        <taxon>Geodermatophilaceae</taxon>
        <taxon>Geodermatophilus</taxon>
    </lineage>
</organism>
<feature type="transmembrane region" description="Helical" evidence="1">
    <location>
        <begin position="6"/>
        <end position="28"/>
    </location>
</feature>
<evidence type="ECO:0000256" key="1">
    <source>
        <dbReference type="SAM" id="Phobius"/>
    </source>
</evidence>
<reference evidence="3" key="1">
    <citation type="submission" date="2016-10" db="EMBL/GenBank/DDBJ databases">
        <authorList>
            <person name="Varghese N."/>
            <person name="Submissions S."/>
        </authorList>
    </citation>
    <scope>NUCLEOTIDE SEQUENCE [LARGE SCALE GENOMIC DNA]</scope>
    <source>
        <strain evidence="3">DSM 45421</strain>
    </source>
</reference>